<dbReference type="EMBL" id="BAABGA010000037">
    <property type="protein sequence ID" value="GAA4456382.1"/>
    <property type="molecule type" value="Genomic_DNA"/>
</dbReference>
<reference evidence="3" key="1">
    <citation type="journal article" date="2019" name="Int. J. Syst. Evol. Microbiol.">
        <title>The Global Catalogue of Microorganisms (GCM) 10K type strain sequencing project: providing services to taxonomists for standard genome sequencing and annotation.</title>
        <authorList>
            <consortium name="The Broad Institute Genomics Platform"/>
            <consortium name="The Broad Institute Genome Sequencing Center for Infectious Disease"/>
            <person name="Wu L."/>
            <person name="Ma J."/>
        </authorList>
    </citation>
    <scope>NUCLEOTIDE SEQUENCE [LARGE SCALE GENOMIC DNA]</scope>
    <source>
        <strain evidence="3">JCM 17759</strain>
    </source>
</reference>
<sequence length="354" mass="40100">MKIDRYNRLISDSKSAKGFTACFTRRRGGSKWIVLLCLCVVFLTFSALDWQITVADTPHSETEAAPDPSDQAAVLENEEAAKKLLRRVIFQLASGPAFESKVRQRVWTTGREVVGVGTYEQSGHTTGQFNFQMTMHDGEGKHTLQQMSDGRLAWTRSEVAGEISLRRVDVARLDEWSAASLRENALPLRVRVGGWIELLEQIQPEHQLQIASGRLQGQPVWVVTATLPESKQNEVMQTSGREEWPTLYPVKVSVVISKVGNKESGFGKFMPLRIEHWSRAMDEPAESEAEEVAQAERLISLVELYSIRQIAPPPIERFRFENRDAEVNFTNETDRYLKRFGVSVAELAPIKHYR</sequence>
<keyword evidence="1" id="KW-1133">Transmembrane helix</keyword>
<evidence type="ECO:0008006" key="4">
    <source>
        <dbReference type="Google" id="ProtNLM"/>
    </source>
</evidence>
<dbReference type="Proteomes" id="UP001500840">
    <property type="component" value="Unassembled WGS sequence"/>
</dbReference>
<name>A0ABP8MYE6_9BACT</name>
<comment type="caution">
    <text evidence="2">The sequence shown here is derived from an EMBL/GenBank/DDBJ whole genome shotgun (WGS) entry which is preliminary data.</text>
</comment>
<organism evidence="2 3">
    <name type="scientific">Novipirellula rosea</name>
    <dbReference type="NCBI Taxonomy" id="1031540"/>
    <lineage>
        <taxon>Bacteria</taxon>
        <taxon>Pseudomonadati</taxon>
        <taxon>Planctomycetota</taxon>
        <taxon>Planctomycetia</taxon>
        <taxon>Pirellulales</taxon>
        <taxon>Pirellulaceae</taxon>
        <taxon>Novipirellula</taxon>
    </lineage>
</organism>
<accession>A0ABP8MYE6</accession>
<keyword evidence="1" id="KW-0472">Membrane</keyword>
<keyword evidence="3" id="KW-1185">Reference proteome</keyword>
<dbReference type="RefSeq" id="WP_345323543.1">
    <property type="nucleotide sequence ID" value="NZ_BAABGA010000037.1"/>
</dbReference>
<gene>
    <name evidence="2" type="ORF">GCM10023156_31620</name>
</gene>
<protein>
    <recommendedName>
        <fullName evidence="4">Secreted protein</fullName>
    </recommendedName>
</protein>
<evidence type="ECO:0000256" key="1">
    <source>
        <dbReference type="SAM" id="Phobius"/>
    </source>
</evidence>
<keyword evidence="1" id="KW-0812">Transmembrane</keyword>
<proteinExistence type="predicted"/>
<evidence type="ECO:0000313" key="3">
    <source>
        <dbReference type="Proteomes" id="UP001500840"/>
    </source>
</evidence>
<feature type="transmembrane region" description="Helical" evidence="1">
    <location>
        <begin position="32"/>
        <end position="52"/>
    </location>
</feature>
<evidence type="ECO:0000313" key="2">
    <source>
        <dbReference type="EMBL" id="GAA4456382.1"/>
    </source>
</evidence>